<dbReference type="GO" id="GO:0016651">
    <property type="term" value="F:oxidoreductase activity, acting on NAD(P)H"/>
    <property type="evidence" value="ECO:0007669"/>
    <property type="project" value="TreeGrafter"/>
</dbReference>
<evidence type="ECO:0000259" key="6">
    <source>
        <dbReference type="Pfam" id="PF14759"/>
    </source>
</evidence>
<dbReference type="InterPro" id="IPR050446">
    <property type="entry name" value="FAD-oxidoreductase/Apoptosis"/>
</dbReference>
<protein>
    <submittedName>
        <fullName evidence="7">Pyridine nucleotide-disulfide oxidoreductase</fullName>
    </submittedName>
</protein>
<name>A0A418Y0R1_9BURK</name>
<evidence type="ECO:0000256" key="3">
    <source>
        <dbReference type="ARBA" id="ARBA00022827"/>
    </source>
</evidence>
<dbReference type="GO" id="GO:0005737">
    <property type="term" value="C:cytoplasm"/>
    <property type="evidence" value="ECO:0007669"/>
    <property type="project" value="TreeGrafter"/>
</dbReference>
<evidence type="ECO:0000259" key="5">
    <source>
        <dbReference type="Pfam" id="PF07992"/>
    </source>
</evidence>
<evidence type="ECO:0000313" key="7">
    <source>
        <dbReference type="EMBL" id="RJG18910.1"/>
    </source>
</evidence>
<keyword evidence="8" id="KW-1185">Reference proteome</keyword>
<dbReference type="EMBL" id="QYUP01000091">
    <property type="protein sequence ID" value="RJG18910.1"/>
    <property type="molecule type" value="Genomic_DNA"/>
</dbReference>
<dbReference type="OrthoDB" id="9769238at2"/>
<dbReference type="InterPro" id="IPR036188">
    <property type="entry name" value="FAD/NAD-bd_sf"/>
</dbReference>
<dbReference type="InterPro" id="IPR016156">
    <property type="entry name" value="FAD/NAD-linked_Rdtase_dimer_sf"/>
</dbReference>
<proteinExistence type="predicted"/>
<evidence type="ECO:0000313" key="8">
    <source>
        <dbReference type="Proteomes" id="UP000284006"/>
    </source>
</evidence>
<reference evidence="7 8" key="1">
    <citation type="submission" date="2018-09" db="EMBL/GenBank/DDBJ databases">
        <authorList>
            <person name="Zhu H."/>
        </authorList>
    </citation>
    <scope>NUCLEOTIDE SEQUENCE [LARGE SCALE GENOMIC DNA]</scope>
    <source>
        <strain evidence="7 8">K1S02-61</strain>
    </source>
</reference>
<feature type="domain" description="FAD/NAD(P)-binding" evidence="5">
    <location>
        <begin position="5"/>
        <end position="302"/>
    </location>
</feature>
<dbReference type="Gene3D" id="3.30.390.30">
    <property type="match status" value="1"/>
</dbReference>
<dbReference type="PANTHER" id="PTHR43557:SF2">
    <property type="entry name" value="RIESKE DOMAIN-CONTAINING PROTEIN-RELATED"/>
    <property type="match status" value="1"/>
</dbReference>
<evidence type="ECO:0000256" key="2">
    <source>
        <dbReference type="ARBA" id="ARBA00022630"/>
    </source>
</evidence>
<accession>A0A418Y0R1</accession>
<dbReference type="PRINTS" id="PR00368">
    <property type="entry name" value="FADPNR"/>
</dbReference>
<dbReference type="InterPro" id="IPR028202">
    <property type="entry name" value="Reductase_C"/>
</dbReference>
<sequence length="417" mass="44971">MSDQHCVIVGGSHAGAQLCASLRQEGWTGAITLVSDEALLPYHRPPLSKAFLCGDKAEQELLIRPQAFYEKEKVDVLLGTRAVAIDRARRQLALGDGSHLHYSKLVLATGARVRTLDIAGSALPGVFYLRQAHDVLAIRQATAPGKRAVIIGGGYIGLEAAASLRQTGMQVTVLEAMPRLLQRVTAPEVSAFYARVHGEEGVNIVTDASVLAIEGKERVEAVVTGDGRRLGADVVIIGVGVLPASELAQQAGLTVDNGIVVDECARTSDPDIFAVGDCSNHYNPIYDCRLRLESVQNATDQARTAAQALCGKTIPYRALPWFWSDQYDLKLQIAGLSQGYDRVVLRGSAGSGRSFSAFYFKGGRLIAVDAVNRPKDFMISKRFLADQASADPERVGDETIELRDCFSSTKTEQECLS</sequence>
<dbReference type="AlphaFoldDB" id="A0A418Y0R1"/>
<keyword evidence="2" id="KW-0285">Flavoprotein</keyword>
<dbReference type="PANTHER" id="PTHR43557">
    <property type="entry name" value="APOPTOSIS-INDUCING FACTOR 1"/>
    <property type="match status" value="1"/>
</dbReference>
<comment type="cofactor">
    <cofactor evidence="1">
        <name>FAD</name>
        <dbReference type="ChEBI" id="CHEBI:57692"/>
    </cofactor>
</comment>
<keyword evidence="4" id="KW-0560">Oxidoreductase</keyword>
<gene>
    <name evidence="7" type="ORF">D3872_09515</name>
</gene>
<dbReference type="PRINTS" id="PR00411">
    <property type="entry name" value="PNDRDTASEI"/>
</dbReference>
<organism evidence="7 8">
    <name type="scientific">Massilia cavernae</name>
    <dbReference type="NCBI Taxonomy" id="2320864"/>
    <lineage>
        <taxon>Bacteria</taxon>
        <taxon>Pseudomonadati</taxon>
        <taxon>Pseudomonadota</taxon>
        <taxon>Betaproteobacteria</taxon>
        <taxon>Burkholderiales</taxon>
        <taxon>Oxalobacteraceae</taxon>
        <taxon>Telluria group</taxon>
        <taxon>Massilia</taxon>
    </lineage>
</organism>
<comment type="caution">
    <text evidence="7">The sequence shown here is derived from an EMBL/GenBank/DDBJ whole genome shotgun (WGS) entry which is preliminary data.</text>
</comment>
<evidence type="ECO:0000256" key="4">
    <source>
        <dbReference type="ARBA" id="ARBA00023002"/>
    </source>
</evidence>
<feature type="domain" description="Reductase C-terminal" evidence="6">
    <location>
        <begin position="321"/>
        <end position="405"/>
    </location>
</feature>
<dbReference type="Proteomes" id="UP000284006">
    <property type="component" value="Unassembled WGS sequence"/>
</dbReference>
<dbReference type="Pfam" id="PF14759">
    <property type="entry name" value="Reductase_C"/>
    <property type="match status" value="1"/>
</dbReference>
<dbReference type="Pfam" id="PF07992">
    <property type="entry name" value="Pyr_redox_2"/>
    <property type="match status" value="1"/>
</dbReference>
<dbReference type="InterPro" id="IPR023753">
    <property type="entry name" value="FAD/NAD-binding_dom"/>
</dbReference>
<dbReference type="SUPFAM" id="SSF51905">
    <property type="entry name" value="FAD/NAD(P)-binding domain"/>
    <property type="match status" value="2"/>
</dbReference>
<evidence type="ECO:0000256" key="1">
    <source>
        <dbReference type="ARBA" id="ARBA00001974"/>
    </source>
</evidence>
<keyword evidence="3" id="KW-0274">FAD</keyword>
<dbReference type="Gene3D" id="3.50.50.60">
    <property type="entry name" value="FAD/NAD(P)-binding domain"/>
    <property type="match status" value="2"/>
</dbReference>
<dbReference type="RefSeq" id="WP_119810546.1">
    <property type="nucleotide sequence ID" value="NZ_QYUP01000091.1"/>
</dbReference>
<dbReference type="SUPFAM" id="SSF55424">
    <property type="entry name" value="FAD/NAD-linked reductases, dimerisation (C-terminal) domain"/>
    <property type="match status" value="1"/>
</dbReference>